<evidence type="ECO:0000313" key="3">
    <source>
        <dbReference type="EMBL" id="OQS55366.1"/>
    </source>
</evidence>
<dbReference type="InterPro" id="IPR030379">
    <property type="entry name" value="G_SEPTIN_dom"/>
</dbReference>
<keyword evidence="4" id="KW-1185">Reference proteome</keyword>
<protein>
    <submittedName>
        <fullName evidence="3">CDC10</fullName>
    </submittedName>
</protein>
<dbReference type="AlphaFoldDB" id="A0A1W0E823"/>
<gene>
    <name evidence="3" type="primary">CDC10</name>
    <name evidence="3" type="ORF">EHP00_728</name>
</gene>
<feature type="domain" description="Septin-type G" evidence="2">
    <location>
        <begin position="191"/>
        <end position="258"/>
    </location>
</feature>
<name>A0A1W0E823_9MICR</name>
<feature type="domain" description="Septin-type G" evidence="2">
    <location>
        <begin position="31"/>
        <end position="185"/>
    </location>
</feature>
<dbReference type="Proteomes" id="UP000192758">
    <property type="component" value="Unassembled WGS sequence"/>
</dbReference>
<dbReference type="InterPro" id="IPR027417">
    <property type="entry name" value="P-loop_NTPase"/>
</dbReference>
<evidence type="ECO:0000313" key="4">
    <source>
        <dbReference type="Proteomes" id="UP000192758"/>
    </source>
</evidence>
<keyword evidence="1" id="KW-0547">Nucleotide-binding</keyword>
<dbReference type="VEuPathDB" id="MicrosporidiaDB:EHP00_728"/>
<dbReference type="GO" id="GO:0005525">
    <property type="term" value="F:GTP binding"/>
    <property type="evidence" value="ECO:0007669"/>
    <property type="project" value="UniProtKB-KW"/>
</dbReference>
<dbReference type="EMBL" id="MNPJ01000010">
    <property type="protein sequence ID" value="OQS55366.1"/>
    <property type="molecule type" value="Genomic_DNA"/>
</dbReference>
<evidence type="ECO:0000256" key="1">
    <source>
        <dbReference type="RuleBase" id="RU004560"/>
    </source>
</evidence>
<comment type="similarity">
    <text evidence="1">Belongs to the TRAFAC class TrmE-Era-EngA-EngB-Septin-like GTPase superfamily. Septin GTPase family.</text>
</comment>
<dbReference type="Pfam" id="PF00735">
    <property type="entry name" value="Septin"/>
    <property type="match status" value="2"/>
</dbReference>
<proteinExistence type="inferred from homology"/>
<reference evidence="3 4" key="1">
    <citation type="journal article" date="2017" name="Environ. Microbiol.">
        <title>Decay of the glycolytic pathway and adaptation to intranuclear parasitism within Enterocytozoonidae microsporidia.</title>
        <authorList>
            <person name="Wiredu Boakye D."/>
            <person name="Jaroenlak P."/>
            <person name="Prachumwat A."/>
            <person name="Williams T.A."/>
            <person name="Bateman K.S."/>
            <person name="Itsathitphaisarn O."/>
            <person name="Sritunyalucksana K."/>
            <person name="Paszkiewicz K.H."/>
            <person name="Moore K.A."/>
            <person name="Stentiford G.D."/>
            <person name="Williams B.A."/>
        </authorList>
    </citation>
    <scope>NUCLEOTIDE SEQUENCE [LARGE SCALE GENOMIC DNA]</scope>
    <source>
        <strain evidence="3 4">TH1</strain>
    </source>
</reference>
<dbReference type="Gene3D" id="3.40.50.300">
    <property type="entry name" value="P-loop containing nucleotide triphosphate hydrolases"/>
    <property type="match status" value="1"/>
</dbReference>
<dbReference type="SUPFAM" id="SSF52540">
    <property type="entry name" value="P-loop containing nucleoside triphosphate hydrolases"/>
    <property type="match status" value="1"/>
</dbReference>
<organism evidence="3 4">
    <name type="scientific">Ecytonucleospora hepatopenaei</name>
    <dbReference type="NCBI Taxonomy" id="646526"/>
    <lineage>
        <taxon>Eukaryota</taxon>
        <taxon>Fungi</taxon>
        <taxon>Fungi incertae sedis</taxon>
        <taxon>Microsporidia</taxon>
        <taxon>Enterocytozoonidae</taxon>
        <taxon>Ecytonucleospora</taxon>
    </lineage>
</organism>
<comment type="caution">
    <text evidence="3">The sequence shown here is derived from an EMBL/GenBank/DDBJ whole genome shotgun (WGS) entry which is preliminary data.</text>
</comment>
<evidence type="ECO:0000259" key="2">
    <source>
        <dbReference type="Pfam" id="PF00735"/>
    </source>
</evidence>
<keyword evidence="1" id="KW-0342">GTP-binding</keyword>
<sequence length="313" mass="36438">MNITDEETIILTEPVGFTCIPDQMREKSIENGFKTNILVVGRRGLGTKTLINSIFNAPLLSSHRSDDINTVISELVENTVKLRVGITTCHKISARKEVFNFIKAKNEMYFEEKKLVFGHINDQRIHLCIFMLPNDSVSDEEIEYLNELSEYTNVIPVVAKADVYTENELSDYISFLNTKIKTEKMYSPIMSVTASEEIHDIDGIQVRGRRYPWGFIRVEKVLDFAALQRMVVYENYEDFHEKIDNIFYTNYREEIASNSFDKTKMYRKLVEQMKTIRNKKFEAKKAVLEKEELDLEKFLSATKFTSHQSESTE</sequence>
<dbReference type="STRING" id="646526.A0A1W0E823"/>
<dbReference type="PANTHER" id="PTHR18884">
    <property type="entry name" value="SEPTIN"/>
    <property type="match status" value="1"/>
</dbReference>
<accession>A0A1W0E823</accession>
<dbReference type="OrthoDB" id="416553at2759"/>